<feature type="transmembrane region" description="Helical" evidence="1">
    <location>
        <begin position="103"/>
        <end position="122"/>
    </location>
</feature>
<evidence type="ECO:0000256" key="1">
    <source>
        <dbReference type="SAM" id="Phobius"/>
    </source>
</evidence>
<keyword evidence="1" id="KW-0472">Membrane</keyword>
<reference evidence="2 3" key="1">
    <citation type="submission" date="2020-04" db="EMBL/GenBank/DDBJ databases">
        <title>Whole-genome sequencing of Vibrio spp. from China reveals different genetic environments of blaCTX-M-14 among diverse lineages.</title>
        <authorList>
            <person name="Zheng Z."/>
            <person name="Ye L."/>
            <person name="Chen S."/>
        </authorList>
    </citation>
    <scope>NUCLEOTIDE SEQUENCE [LARGE SCALE GENOMIC DNA]</scope>
    <source>
        <strain evidence="2 3">Vb0551</strain>
    </source>
</reference>
<sequence length="126" mass="14479">MVSEKVLKKVMLTLYHRIVEQENDGVLDLNRYKFHAFDRDMEVQVPEVVDRQRSIPKVNYAAYVMRMDELGYIKRDGMSFVFTDSGFLAASKLAYPVRVWFKTHWLGLSGLVVGIAALVVAIKQLP</sequence>
<organism evidence="2 3">
    <name type="scientific">Vibrio parahaemolyticus</name>
    <dbReference type="NCBI Taxonomy" id="670"/>
    <lineage>
        <taxon>Bacteria</taxon>
        <taxon>Pseudomonadati</taxon>
        <taxon>Pseudomonadota</taxon>
        <taxon>Gammaproteobacteria</taxon>
        <taxon>Vibrionales</taxon>
        <taxon>Vibrionaceae</taxon>
        <taxon>Vibrio</taxon>
    </lineage>
</organism>
<evidence type="ECO:0000313" key="3">
    <source>
        <dbReference type="Proteomes" id="UP000518904"/>
    </source>
</evidence>
<gene>
    <name evidence="2" type="ORF">HKB16_18435</name>
</gene>
<dbReference type="Proteomes" id="UP000518904">
    <property type="component" value="Unassembled WGS sequence"/>
</dbReference>
<keyword evidence="1" id="KW-1133">Transmembrane helix</keyword>
<protein>
    <submittedName>
        <fullName evidence="2">Uncharacterized protein</fullName>
    </submittedName>
</protein>
<evidence type="ECO:0000313" key="2">
    <source>
        <dbReference type="EMBL" id="NMU84838.1"/>
    </source>
</evidence>
<keyword evidence="1" id="KW-0812">Transmembrane</keyword>
<accession>A0A7Y0SJW7</accession>
<comment type="caution">
    <text evidence="2">The sequence shown here is derived from an EMBL/GenBank/DDBJ whole genome shotgun (WGS) entry which is preliminary data.</text>
</comment>
<proteinExistence type="predicted"/>
<name>A0A7Y0SJW7_VIBPH</name>
<dbReference type="EMBL" id="JABCLB010002168">
    <property type="protein sequence ID" value="NMU84838.1"/>
    <property type="molecule type" value="Genomic_DNA"/>
</dbReference>
<dbReference type="AlphaFoldDB" id="A0A7Y0SJW7"/>